<keyword evidence="2" id="KW-1185">Reference proteome</keyword>
<accession>A0A1N7EIY6</accession>
<dbReference type="InterPro" id="IPR036661">
    <property type="entry name" value="Luciferase-like_sf"/>
</dbReference>
<dbReference type="SUPFAM" id="SSF51679">
    <property type="entry name" value="Bacterial luciferase-like"/>
    <property type="match status" value="1"/>
</dbReference>
<dbReference type="GO" id="GO:0016705">
    <property type="term" value="F:oxidoreductase activity, acting on paired donors, with incorporation or reduction of molecular oxygen"/>
    <property type="evidence" value="ECO:0007669"/>
    <property type="project" value="InterPro"/>
</dbReference>
<organism evidence="1 2">
    <name type="scientific">Natronorubrum thiooxidans</name>
    <dbReference type="NCBI Taxonomy" id="308853"/>
    <lineage>
        <taxon>Archaea</taxon>
        <taxon>Methanobacteriati</taxon>
        <taxon>Methanobacteriota</taxon>
        <taxon>Stenosarchaea group</taxon>
        <taxon>Halobacteria</taxon>
        <taxon>Halobacteriales</taxon>
        <taxon>Natrialbaceae</taxon>
        <taxon>Natronorubrum</taxon>
    </lineage>
</organism>
<dbReference type="Gene3D" id="3.20.20.30">
    <property type="entry name" value="Luciferase-like domain"/>
    <property type="match status" value="1"/>
</dbReference>
<protein>
    <submittedName>
        <fullName evidence="1">Uncharacterized protein</fullName>
    </submittedName>
</protein>
<dbReference type="AlphaFoldDB" id="A0A1N7EIY6"/>
<evidence type="ECO:0000313" key="2">
    <source>
        <dbReference type="Proteomes" id="UP000185936"/>
    </source>
</evidence>
<reference evidence="2" key="1">
    <citation type="submission" date="2017-01" db="EMBL/GenBank/DDBJ databases">
        <authorList>
            <person name="Varghese N."/>
            <person name="Submissions S."/>
        </authorList>
    </citation>
    <scope>NUCLEOTIDE SEQUENCE [LARGE SCALE GENOMIC DNA]</scope>
    <source>
        <strain evidence="2">type strain: HArc-</strain>
    </source>
</reference>
<dbReference type="STRING" id="308853.SAMN05421752_104152"/>
<evidence type="ECO:0000313" key="1">
    <source>
        <dbReference type="EMBL" id="SIR88061.1"/>
    </source>
</evidence>
<name>A0A1N7EIY6_9EURY</name>
<proteinExistence type="predicted"/>
<dbReference type="Proteomes" id="UP000185936">
    <property type="component" value="Unassembled WGS sequence"/>
</dbReference>
<dbReference type="EMBL" id="FTNR01000004">
    <property type="protein sequence ID" value="SIR88061.1"/>
    <property type="molecule type" value="Genomic_DNA"/>
</dbReference>
<sequence length="76" mass="8783">MTQELWTPEQYDELSETVDEQQVAANVRISAAPEEHIEWLEVDFELDVDRVFVHNVNTNQAAFVETFGDEVIPAFE</sequence>
<gene>
    <name evidence="1" type="ORF">SAMN05421752_104152</name>
</gene>